<feature type="compositionally biased region" description="Polar residues" evidence="7">
    <location>
        <begin position="184"/>
        <end position="195"/>
    </location>
</feature>
<evidence type="ECO:0000313" key="9">
    <source>
        <dbReference type="Proteomes" id="UP001370490"/>
    </source>
</evidence>
<comment type="caution">
    <text evidence="8">The sequence shown here is derived from an EMBL/GenBank/DDBJ whole genome shotgun (WGS) entry which is preliminary data.</text>
</comment>
<feature type="non-terminal residue" evidence="8">
    <location>
        <position position="1"/>
    </location>
</feature>
<evidence type="ECO:0000256" key="3">
    <source>
        <dbReference type="ARBA" id="ARBA00022771"/>
    </source>
</evidence>
<organism evidence="8 9">
    <name type="scientific">Dillenia turbinata</name>
    <dbReference type="NCBI Taxonomy" id="194707"/>
    <lineage>
        <taxon>Eukaryota</taxon>
        <taxon>Viridiplantae</taxon>
        <taxon>Streptophyta</taxon>
        <taxon>Embryophyta</taxon>
        <taxon>Tracheophyta</taxon>
        <taxon>Spermatophyta</taxon>
        <taxon>Magnoliopsida</taxon>
        <taxon>eudicotyledons</taxon>
        <taxon>Gunneridae</taxon>
        <taxon>Pentapetalae</taxon>
        <taxon>Dilleniales</taxon>
        <taxon>Dilleniaceae</taxon>
        <taxon>Dillenia</taxon>
    </lineage>
</organism>
<dbReference type="GO" id="GO:0033314">
    <property type="term" value="P:mitotic DNA replication checkpoint signaling"/>
    <property type="evidence" value="ECO:0007669"/>
    <property type="project" value="TreeGrafter"/>
</dbReference>
<feature type="region of interest" description="Disordered" evidence="7">
    <location>
        <begin position="182"/>
        <end position="205"/>
    </location>
</feature>
<evidence type="ECO:0008006" key="10">
    <source>
        <dbReference type="Google" id="ProtNLM"/>
    </source>
</evidence>
<keyword evidence="3" id="KW-0863">Zinc-finger</keyword>
<keyword evidence="2" id="KW-0479">Metal-binding</keyword>
<evidence type="ECO:0000256" key="6">
    <source>
        <dbReference type="SAM" id="Coils"/>
    </source>
</evidence>
<dbReference type="PANTHER" id="PTHR13278:SF0">
    <property type="entry name" value="ZINC FINGER PROTEIN 830"/>
    <property type="match status" value="1"/>
</dbReference>
<dbReference type="GO" id="GO:0005681">
    <property type="term" value="C:spliceosomal complex"/>
    <property type="evidence" value="ECO:0007669"/>
    <property type="project" value="InterPro"/>
</dbReference>
<proteinExistence type="predicted"/>
<dbReference type="AlphaFoldDB" id="A0AAN8W0C2"/>
<evidence type="ECO:0000313" key="8">
    <source>
        <dbReference type="EMBL" id="KAK6939381.1"/>
    </source>
</evidence>
<dbReference type="GO" id="GO:0003676">
    <property type="term" value="F:nucleic acid binding"/>
    <property type="evidence" value="ECO:0007669"/>
    <property type="project" value="InterPro"/>
</dbReference>
<keyword evidence="5" id="KW-0539">Nucleus</keyword>
<dbReference type="Proteomes" id="UP001370490">
    <property type="component" value="Unassembled WGS sequence"/>
</dbReference>
<dbReference type="GO" id="GO:0033260">
    <property type="term" value="P:nuclear DNA replication"/>
    <property type="evidence" value="ECO:0007669"/>
    <property type="project" value="TreeGrafter"/>
</dbReference>
<evidence type="ECO:0000256" key="4">
    <source>
        <dbReference type="ARBA" id="ARBA00022833"/>
    </source>
</evidence>
<protein>
    <recommendedName>
        <fullName evidence="10">Zinc finger protein 830</fullName>
    </recommendedName>
</protein>
<feature type="coiled-coil region" evidence="6">
    <location>
        <begin position="117"/>
        <end position="162"/>
    </location>
</feature>
<evidence type="ECO:0000256" key="5">
    <source>
        <dbReference type="ARBA" id="ARBA00023242"/>
    </source>
</evidence>
<gene>
    <name evidence="8" type="ORF">RJ641_028912</name>
</gene>
<name>A0AAN8W0C2_9MAGN</name>
<sequence length="217" mass="24594">AAAQSQNVEQPDTVIRAELVRHGNRPANEPTHTSRKIIDLEVKQVKGALPEKFFDKESNGLSKASIVENEIHPSRDPTQISKKIDGPEIKQVKGVLPEGFFDNKDADLHARGIEPVKLDAKDEYKEFEKLIQEDLQEVDDRLEEEEIDAAEVIEEEESLVQKICKEKVELWKKKKIELKAARSVSRSTVSQVNGKESSLEDSSDDEDFAVDWRAQHL</sequence>
<keyword evidence="4" id="KW-0862">Zinc</keyword>
<feature type="region of interest" description="Disordered" evidence="7">
    <location>
        <begin position="65"/>
        <end position="84"/>
    </location>
</feature>
<evidence type="ECO:0000256" key="1">
    <source>
        <dbReference type="ARBA" id="ARBA00004123"/>
    </source>
</evidence>
<keyword evidence="6" id="KW-0175">Coiled coil</keyword>
<dbReference type="GO" id="GO:0044773">
    <property type="term" value="P:mitotic DNA damage checkpoint signaling"/>
    <property type="evidence" value="ECO:0007669"/>
    <property type="project" value="TreeGrafter"/>
</dbReference>
<dbReference type="EMBL" id="JBAMMX010000005">
    <property type="protein sequence ID" value="KAK6939381.1"/>
    <property type="molecule type" value="Genomic_DNA"/>
</dbReference>
<comment type="subcellular location">
    <subcellularLocation>
        <location evidence="1">Nucleus</location>
    </subcellularLocation>
</comment>
<keyword evidence="9" id="KW-1185">Reference proteome</keyword>
<dbReference type="PANTHER" id="PTHR13278">
    <property type="entry name" value="ZINC FINGER PROTEIN 830"/>
    <property type="match status" value="1"/>
</dbReference>
<dbReference type="GO" id="GO:0008270">
    <property type="term" value="F:zinc ion binding"/>
    <property type="evidence" value="ECO:0007669"/>
    <property type="project" value="UniProtKB-KW"/>
</dbReference>
<evidence type="ECO:0000256" key="7">
    <source>
        <dbReference type="SAM" id="MobiDB-lite"/>
    </source>
</evidence>
<dbReference type="InterPro" id="IPR040050">
    <property type="entry name" value="ZNF830-like"/>
</dbReference>
<evidence type="ECO:0000256" key="2">
    <source>
        <dbReference type="ARBA" id="ARBA00022723"/>
    </source>
</evidence>
<reference evidence="8 9" key="1">
    <citation type="submission" date="2023-12" db="EMBL/GenBank/DDBJ databases">
        <title>A high-quality genome assembly for Dillenia turbinata (Dilleniales).</title>
        <authorList>
            <person name="Chanderbali A."/>
        </authorList>
    </citation>
    <scope>NUCLEOTIDE SEQUENCE [LARGE SCALE GENOMIC DNA]</scope>
    <source>
        <strain evidence="8">LSX21</strain>
        <tissue evidence="8">Leaf</tissue>
    </source>
</reference>
<accession>A0AAN8W0C2</accession>